<feature type="coiled-coil region" evidence="3">
    <location>
        <begin position="255"/>
        <end position="282"/>
    </location>
</feature>
<dbReference type="InterPro" id="IPR003593">
    <property type="entry name" value="AAA+_ATPase"/>
</dbReference>
<dbReference type="InterPro" id="IPR003439">
    <property type="entry name" value="ABC_transporter-like_ATP-bd"/>
</dbReference>
<feature type="domain" description="ABC transporter" evidence="4">
    <location>
        <begin position="4"/>
        <end position="259"/>
    </location>
</feature>
<sequence>MSILTVDNVSQGFGGRQILENVSFRLLKGEHVGLVGANGEGKSTFINIITGKIVPDEGKVQWCNRVTYGYLDQHSQLTPGMSIRDALREAFKGMFDLENEMMGIYEKMADSSEDEVSKMMEDVGEIQTILEQSGFYTIDAKIQEVASGLGLMEIGLDKKVDELSGGQRTKVLLTKLLLEQPMILILDEPTNYLDVEHIEWLKRFLQEYENAFILVSHDESFMNAVVNVIYHVENGEITRYKGTYEYFLQMNEIKHKQEKQAYEKQQKEIEQLEDFIARNKARFSTKGRAKSREKQLEKMEVLQKPKERIKPTFKFKESRAAGKIILSTKDLVLGYDSPLTKPVNVVLERGQKIAIKGVNGLGKTTLLKTLLGLIKPISGEAKLGDYLFTGYFEQEGDRENNNTALDEVWNTFPSLGNGEVRAALAKCGLTTEHIESKMKVLSGGENAKVRLCKLMLKETNFLVLDEPTNHLDVEAKEELKKAIREFKGTVLLVCHEPEFYEGLVTDVWNAEAWSTKII</sequence>
<keyword evidence="3" id="KW-0175">Coiled coil</keyword>
<evidence type="ECO:0000313" key="6">
    <source>
        <dbReference type="Proteomes" id="UP001224418"/>
    </source>
</evidence>
<feature type="domain" description="ABC transporter" evidence="4">
    <location>
        <begin position="313"/>
        <end position="512"/>
    </location>
</feature>
<keyword evidence="1" id="KW-0547">Nucleotide-binding</keyword>
<dbReference type="Proteomes" id="UP001224418">
    <property type="component" value="Unassembled WGS sequence"/>
</dbReference>
<gene>
    <name evidence="5" type="ORF">QOZ93_001912</name>
</gene>
<name>A0ABU0JSY8_HATLI</name>
<dbReference type="Gene3D" id="3.40.50.300">
    <property type="entry name" value="P-loop containing nucleotide triphosphate hydrolases"/>
    <property type="match status" value="2"/>
</dbReference>
<dbReference type="CDD" id="cd03221">
    <property type="entry name" value="ABCF_EF-3"/>
    <property type="match status" value="1"/>
</dbReference>
<dbReference type="InterPro" id="IPR051309">
    <property type="entry name" value="ABCF_ATPase"/>
</dbReference>
<evidence type="ECO:0000259" key="4">
    <source>
        <dbReference type="PROSITE" id="PS50893"/>
    </source>
</evidence>
<keyword evidence="6" id="KW-1185">Reference proteome</keyword>
<dbReference type="InterPro" id="IPR032781">
    <property type="entry name" value="ABC_tran_Xtn"/>
</dbReference>
<dbReference type="RefSeq" id="WP_307356034.1">
    <property type="nucleotide sequence ID" value="NZ_BAAACJ010000014.1"/>
</dbReference>
<accession>A0ABU0JSY8</accession>
<dbReference type="Pfam" id="PF00005">
    <property type="entry name" value="ABC_tran"/>
    <property type="match status" value="2"/>
</dbReference>
<dbReference type="Pfam" id="PF12848">
    <property type="entry name" value="ABC_tran_Xtn"/>
    <property type="match status" value="1"/>
</dbReference>
<dbReference type="PANTHER" id="PTHR42855">
    <property type="entry name" value="ABC TRANSPORTER ATP-BINDING SUBUNIT"/>
    <property type="match status" value="1"/>
</dbReference>
<comment type="caution">
    <text evidence="5">The sequence shown here is derived from an EMBL/GenBank/DDBJ whole genome shotgun (WGS) entry which is preliminary data.</text>
</comment>
<keyword evidence="2" id="KW-0067">ATP-binding</keyword>
<dbReference type="SUPFAM" id="SSF52540">
    <property type="entry name" value="P-loop containing nucleoside triphosphate hydrolases"/>
    <property type="match status" value="2"/>
</dbReference>
<evidence type="ECO:0000256" key="2">
    <source>
        <dbReference type="ARBA" id="ARBA00022840"/>
    </source>
</evidence>
<proteinExistence type="predicted"/>
<evidence type="ECO:0000313" key="5">
    <source>
        <dbReference type="EMBL" id="MDQ0480164.1"/>
    </source>
</evidence>
<dbReference type="SMART" id="SM00382">
    <property type="entry name" value="AAA"/>
    <property type="match status" value="2"/>
</dbReference>
<dbReference type="InterPro" id="IPR027417">
    <property type="entry name" value="P-loop_NTPase"/>
</dbReference>
<dbReference type="EMBL" id="JAUSWN010000015">
    <property type="protein sequence ID" value="MDQ0480164.1"/>
    <property type="molecule type" value="Genomic_DNA"/>
</dbReference>
<reference evidence="5 6" key="1">
    <citation type="submission" date="2023-07" db="EMBL/GenBank/DDBJ databases">
        <title>Genomic Encyclopedia of Type Strains, Phase IV (KMG-IV): sequencing the most valuable type-strain genomes for metagenomic binning, comparative biology and taxonomic classification.</title>
        <authorList>
            <person name="Goeker M."/>
        </authorList>
    </citation>
    <scope>NUCLEOTIDE SEQUENCE [LARGE SCALE GENOMIC DNA]</scope>
    <source>
        <strain evidence="5 6">DSM 1400</strain>
    </source>
</reference>
<evidence type="ECO:0000256" key="1">
    <source>
        <dbReference type="ARBA" id="ARBA00022741"/>
    </source>
</evidence>
<protein>
    <submittedName>
        <fullName evidence="5">ATPase subunit of ABC transporter with duplicated ATPase domains</fullName>
    </submittedName>
</protein>
<organism evidence="5 6">
    <name type="scientific">Hathewaya limosa</name>
    <name type="common">Clostridium limosum</name>
    <dbReference type="NCBI Taxonomy" id="1536"/>
    <lineage>
        <taxon>Bacteria</taxon>
        <taxon>Bacillati</taxon>
        <taxon>Bacillota</taxon>
        <taxon>Clostridia</taxon>
        <taxon>Eubacteriales</taxon>
        <taxon>Clostridiaceae</taxon>
        <taxon>Hathewaya</taxon>
    </lineage>
</organism>
<evidence type="ECO:0000256" key="3">
    <source>
        <dbReference type="SAM" id="Coils"/>
    </source>
</evidence>
<dbReference type="PROSITE" id="PS50893">
    <property type="entry name" value="ABC_TRANSPORTER_2"/>
    <property type="match status" value="2"/>
</dbReference>
<dbReference type="PANTHER" id="PTHR42855:SF2">
    <property type="entry name" value="DRUG RESISTANCE ABC TRANSPORTER,ATP-BINDING PROTEIN"/>
    <property type="match status" value="1"/>
</dbReference>